<reference evidence="1 2" key="1">
    <citation type="journal article" date="2019" name="Emerg. Microbes Infect.">
        <title>Comprehensive subspecies identification of 175 nontuberculous mycobacteria species based on 7547 genomic profiles.</title>
        <authorList>
            <person name="Matsumoto Y."/>
            <person name="Kinjo T."/>
            <person name="Motooka D."/>
            <person name="Nabeya D."/>
            <person name="Jung N."/>
            <person name="Uechi K."/>
            <person name="Horii T."/>
            <person name="Iida T."/>
            <person name="Fujita J."/>
            <person name="Nakamura S."/>
        </authorList>
    </citation>
    <scope>NUCLEOTIDE SEQUENCE [LARGE SCALE GENOMIC DNA]</scope>
    <source>
        <strain evidence="1 2">JCM 30395</strain>
    </source>
</reference>
<dbReference type="AlphaFoldDB" id="A0A7I7SS68"/>
<evidence type="ECO:0000313" key="1">
    <source>
        <dbReference type="EMBL" id="BBY59191.1"/>
    </source>
</evidence>
<dbReference type="KEGG" id="msar:MSAR_23270"/>
<evidence type="ECO:0000313" key="2">
    <source>
        <dbReference type="Proteomes" id="UP000466445"/>
    </source>
</evidence>
<dbReference type="Proteomes" id="UP000466445">
    <property type="component" value="Chromosome"/>
</dbReference>
<sequence length="76" mass="8414">MRADTFPGDGEFAGSNPDLAFRQLIMEAGADIAILEPLAPGTRLAEAAQASAIATNLWLDEHWLDSHDNWHQRWRG</sequence>
<keyword evidence="2" id="KW-1185">Reference proteome</keyword>
<protein>
    <submittedName>
        <fullName evidence="1">Uncharacterized protein</fullName>
    </submittedName>
</protein>
<organism evidence="1 2">
    <name type="scientific">Mycolicibacterium sarraceniae</name>
    <dbReference type="NCBI Taxonomy" id="1534348"/>
    <lineage>
        <taxon>Bacteria</taxon>
        <taxon>Bacillati</taxon>
        <taxon>Actinomycetota</taxon>
        <taxon>Actinomycetes</taxon>
        <taxon>Mycobacteriales</taxon>
        <taxon>Mycobacteriaceae</taxon>
        <taxon>Mycolicibacterium</taxon>
    </lineage>
</organism>
<name>A0A7I7SS68_9MYCO</name>
<proteinExistence type="predicted"/>
<dbReference type="EMBL" id="AP022595">
    <property type="protein sequence ID" value="BBY59191.1"/>
    <property type="molecule type" value="Genomic_DNA"/>
</dbReference>
<accession>A0A7I7SS68</accession>
<gene>
    <name evidence="1" type="ORF">MSAR_23270</name>
</gene>